<dbReference type="AlphaFoldDB" id="A0A4Z1HDS1"/>
<gene>
    <name evidence="1" type="ORF">BCON_0302g00020</name>
</gene>
<organism evidence="1 2">
    <name type="scientific">Botryotinia convoluta</name>
    <dbReference type="NCBI Taxonomy" id="54673"/>
    <lineage>
        <taxon>Eukaryota</taxon>
        <taxon>Fungi</taxon>
        <taxon>Dikarya</taxon>
        <taxon>Ascomycota</taxon>
        <taxon>Pezizomycotina</taxon>
        <taxon>Leotiomycetes</taxon>
        <taxon>Helotiales</taxon>
        <taxon>Sclerotiniaceae</taxon>
        <taxon>Botryotinia</taxon>
    </lineage>
</organism>
<dbReference type="EMBL" id="PQXN01000301">
    <property type="protein sequence ID" value="TGO46895.1"/>
    <property type="molecule type" value="Genomic_DNA"/>
</dbReference>
<comment type="caution">
    <text evidence="1">The sequence shown here is derived from an EMBL/GenBank/DDBJ whole genome shotgun (WGS) entry which is preliminary data.</text>
</comment>
<name>A0A4Z1HDS1_9HELO</name>
<dbReference type="Proteomes" id="UP000297527">
    <property type="component" value="Unassembled WGS sequence"/>
</dbReference>
<evidence type="ECO:0000313" key="2">
    <source>
        <dbReference type="Proteomes" id="UP000297527"/>
    </source>
</evidence>
<evidence type="ECO:0000313" key="1">
    <source>
        <dbReference type="EMBL" id="TGO46895.1"/>
    </source>
</evidence>
<keyword evidence="2" id="KW-1185">Reference proteome</keyword>
<proteinExistence type="predicted"/>
<dbReference type="OrthoDB" id="3945550at2759"/>
<accession>A0A4Z1HDS1</accession>
<protein>
    <submittedName>
        <fullName evidence="1">Uncharacterized protein</fullName>
    </submittedName>
</protein>
<reference evidence="1 2" key="1">
    <citation type="submission" date="2017-12" db="EMBL/GenBank/DDBJ databases">
        <title>Comparative genomics of Botrytis spp.</title>
        <authorList>
            <person name="Valero-Jimenez C.A."/>
            <person name="Tapia P."/>
            <person name="Veloso J."/>
            <person name="Silva-Moreno E."/>
            <person name="Staats M."/>
            <person name="Valdes J.H."/>
            <person name="Van Kan J.A.L."/>
        </authorList>
    </citation>
    <scope>NUCLEOTIDE SEQUENCE [LARGE SCALE GENOMIC DNA]</scope>
    <source>
        <strain evidence="1 2">MUCL11595</strain>
    </source>
</reference>
<sequence length="617" mass="71174">MAHGDSNEQYDLMALEEEWATFGELDMSLLDKIYISSSKLFKPESPANYQDLRIGFEEPDDALVSNELLNFFNQPSSIEYRKISAFTYTIFPPREIPINNFYEAPEDSIAITNRLQKDARSILGSPLLYSLNADIMNPYPTDPAPMRILFEILRSNPPNLRELQVTVYPGGVFNDGIEAFPFLSSEFNTALENMTSIRFPPLEKLVVEGYDFEESPDGGRGWYRNIEKPEADWRTRLKFPWNILPMWYINRMGKSHFIYRDTIRDIPLERLPSLDGVSNLDIWLKVMDWSKLKTLHMIQPSPVAMQELGIVGGLTGLKELKIDGMKNPWEYDVKSKWETIVDFLEDVASNGTSLTPLSIRDISIPKMTNCNDATTEYKAREKLLGVLLRHTSLTKLHLYDGIQFSSCGSGAQLPKQIPILVSALTLSSIEDLAIEIPSLPGFNFSNSENGSWKTDGIDPEISDEEMYKDFTPFIQQPRLKSVEFHVPAPECWRHQLKRFIRPEMYGRSGEVEIMEVERCEREEKELGKRTRRLFEWMNGERERVGEDAIRRLRIAVGRERLGGKKVMEVEMEMLGRISVGWEWRGESAVWECWIGEEEEMVECEGGRRWREDEIWGG</sequence>